<keyword evidence="2" id="KW-0813">Transport</keyword>
<evidence type="ECO:0000259" key="8">
    <source>
        <dbReference type="Pfam" id="PF00528"/>
    </source>
</evidence>
<evidence type="ECO:0000256" key="4">
    <source>
        <dbReference type="ARBA" id="ARBA00022692"/>
    </source>
</evidence>
<dbReference type="EMBL" id="BART01038200">
    <property type="protein sequence ID" value="GAH15095.1"/>
    <property type="molecule type" value="Genomic_DNA"/>
</dbReference>
<dbReference type="AlphaFoldDB" id="X1E3X2"/>
<dbReference type="Pfam" id="PF00528">
    <property type="entry name" value="BPD_transp_1"/>
    <property type="match status" value="1"/>
</dbReference>
<dbReference type="GO" id="GO:0055085">
    <property type="term" value="P:transmembrane transport"/>
    <property type="evidence" value="ECO:0007669"/>
    <property type="project" value="InterPro"/>
</dbReference>
<comment type="caution">
    <text evidence="9">The sequence shown here is derived from an EMBL/GenBank/DDBJ whole genome shotgun (WGS) entry which is preliminary data.</text>
</comment>
<dbReference type="InterPro" id="IPR000515">
    <property type="entry name" value="MetI-like"/>
</dbReference>
<evidence type="ECO:0000256" key="6">
    <source>
        <dbReference type="ARBA" id="ARBA00023136"/>
    </source>
</evidence>
<feature type="transmembrane region" description="Helical" evidence="7">
    <location>
        <begin position="12"/>
        <end position="35"/>
    </location>
</feature>
<protein>
    <recommendedName>
        <fullName evidence="8">ABC transmembrane type-1 domain-containing protein</fullName>
    </recommendedName>
</protein>
<feature type="domain" description="ABC transmembrane type-1" evidence="8">
    <location>
        <begin position="2"/>
        <end position="38"/>
    </location>
</feature>
<dbReference type="PANTHER" id="PTHR43386">
    <property type="entry name" value="OLIGOPEPTIDE TRANSPORT SYSTEM PERMEASE PROTEIN APPC"/>
    <property type="match status" value="1"/>
</dbReference>
<evidence type="ECO:0000256" key="3">
    <source>
        <dbReference type="ARBA" id="ARBA00022475"/>
    </source>
</evidence>
<gene>
    <name evidence="9" type="ORF">S01H4_63493</name>
</gene>
<evidence type="ECO:0000313" key="9">
    <source>
        <dbReference type="EMBL" id="GAH15095.1"/>
    </source>
</evidence>
<evidence type="ECO:0000256" key="2">
    <source>
        <dbReference type="ARBA" id="ARBA00022448"/>
    </source>
</evidence>
<keyword evidence="5 7" id="KW-1133">Transmembrane helix</keyword>
<keyword evidence="6 7" id="KW-0472">Membrane</keyword>
<reference evidence="9" key="1">
    <citation type="journal article" date="2014" name="Front. Microbiol.">
        <title>High frequency of phylogenetically diverse reductive dehalogenase-homologous genes in deep subseafloor sedimentary metagenomes.</title>
        <authorList>
            <person name="Kawai M."/>
            <person name="Futagami T."/>
            <person name="Toyoda A."/>
            <person name="Takaki Y."/>
            <person name="Nishi S."/>
            <person name="Hori S."/>
            <person name="Arai W."/>
            <person name="Tsubouchi T."/>
            <person name="Morono Y."/>
            <person name="Uchiyama I."/>
            <person name="Ito T."/>
            <person name="Fujiyama A."/>
            <person name="Inagaki F."/>
            <person name="Takami H."/>
        </authorList>
    </citation>
    <scope>NUCLEOTIDE SEQUENCE</scope>
    <source>
        <strain evidence="9">Expedition CK06-06</strain>
    </source>
</reference>
<dbReference type="GO" id="GO:0005886">
    <property type="term" value="C:plasma membrane"/>
    <property type="evidence" value="ECO:0007669"/>
    <property type="project" value="UniProtKB-SubCell"/>
</dbReference>
<dbReference type="PANTHER" id="PTHR43386:SF1">
    <property type="entry name" value="D,D-DIPEPTIDE TRANSPORT SYSTEM PERMEASE PROTEIN DDPC-RELATED"/>
    <property type="match status" value="1"/>
</dbReference>
<accession>X1E3X2</accession>
<keyword evidence="3" id="KW-1003">Cell membrane</keyword>
<dbReference type="InterPro" id="IPR035906">
    <property type="entry name" value="MetI-like_sf"/>
</dbReference>
<comment type="subcellular location">
    <subcellularLocation>
        <location evidence="1">Cell membrane</location>
        <topology evidence="1">Multi-pass membrane protein</topology>
    </subcellularLocation>
</comment>
<keyword evidence="4 7" id="KW-0812">Transmembrane</keyword>
<evidence type="ECO:0000256" key="7">
    <source>
        <dbReference type="SAM" id="Phobius"/>
    </source>
</evidence>
<proteinExistence type="predicted"/>
<dbReference type="SUPFAM" id="SSF161098">
    <property type="entry name" value="MetI-like"/>
    <property type="match status" value="1"/>
</dbReference>
<organism evidence="9">
    <name type="scientific">marine sediment metagenome</name>
    <dbReference type="NCBI Taxonomy" id="412755"/>
    <lineage>
        <taxon>unclassified sequences</taxon>
        <taxon>metagenomes</taxon>
        <taxon>ecological metagenomes</taxon>
    </lineage>
</organism>
<evidence type="ECO:0000256" key="5">
    <source>
        <dbReference type="ARBA" id="ARBA00022989"/>
    </source>
</evidence>
<evidence type="ECO:0000256" key="1">
    <source>
        <dbReference type="ARBA" id="ARBA00004651"/>
    </source>
</evidence>
<dbReference type="InterPro" id="IPR050366">
    <property type="entry name" value="BP-dependent_transpt_permease"/>
</dbReference>
<feature type="non-terminal residue" evidence="9">
    <location>
        <position position="1"/>
    </location>
</feature>
<name>X1E3X2_9ZZZZ</name>
<sequence length="49" mass="5529">AGYYGGWVDAVIMRIVDIMFAFPALLLAIVIVTVLGQYKHKQYQLLNSQ</sequence>